<evidence type="ECO:0000313" key="2">
    <source>
        <dbReference type="EMBL" id="KAJ8386928.1"/>
    </source>
</evidence>
<accession>A0AAD7RMW0</accession>
<dbReference type="EMBL" id="JAINUG010000220">
    <property type="protein sequence ID" value="KAJ8386928.1"/>
    <property type="molecule type" value="Genomic_DNA"/>
</dbReference>
<feature type="compositionally biased region" description="Polar residues" evidence="1">
    <location>
        <begin position="19"/>
        <end position="32"/>
    </location>
</feature>
<keyword evidence="3" id="KW-1185">Reference proteome</keyword>
<evidence type="ECO:0000313" key="3">
    <source>
        <dbReference type="Proteomes" id="UP001221898"/>
    </source>
</evidence>
<name>A0AAD7RMW0_9TELE</name>
<organism evidence="2 3">
    <name type="scientific">Aldrovandia affinis</name>
    <dbReference type="NCBI Taxonomy" id="143900"/>
    <lineage>
        <taxon>Eukaryota</taxon>
        <taxon>Metazoa</taxon>
        <taxon>Chordata</taxon>
        <taxon>Craniata</taxon>
        <taxon>Vertebrata</taxon>
        <taxon>Euteleostomi</taxon>
        <taxon>Actinopterygii</taxon>
        <taxon>Neopterygii</taxon>
        <taxon>Teleostei</taxon>
        <taxon>Notacanthiformes</taxon>
        <taxon>Halosauridae</taxon>
        <taxon>Aldrovandia</taxon>
    </lineage>
</organism>
<comment type="caution">
    <text evidence="2">The sequence shown here is derived from an EMBL/GenBank/DDBJ whole genome shotgun (WGS) entry which is preliminary data.</text>
</comment>
<evidence type="ECO:0000256" key="1">
    <source>
        <dbReference type="SAM" id="MobiDB-lite"/>
    </source>
</evidence>
<proteinExistence type="predicted"/>
<feature type="compositionally biased region" description="Basic residues" evidence="1">
    <location>
        <begin position="137"/>
        <end position="158"/>
    </location>
</feature>
<sequence>MGRKFSAPGQLCPSIASSLSSHAPLAQNTPATSLGARKGSLCPTPQYGYASAPYSGQWAGSTGHTQAGLLTTSQPLGQFQAGAPASLQGFHISTLQKSVSNPGPQPEDHIGPGDTGTETEWGCGRAAPTRSAGPARARTRTNRHPAPRRPQGHLHRRPAQAGGQLGPDAMNLSQGKRGPKQAPPPASQSHTYDVIPPANMGRKFSAPGQLCPSIASSLSSHAPLAQNTPATSLGARKGSLCPTPQYGYASAPYSGQWAGSTGHTQAGLLTTSQPLGQFQAGAPASLQGFHISTLQKSVSNPGGPNLRTT</sequence>
<feature type="region of interest" description="Disordered" evidence="1">
    <location>
        <begin position="19"/>
        <end position="40"/>
    </location>
</feature>
<feature type="region of interest" description="Disordered" evidence="1">
    <location>
        <begin position="96"/>
        <end position="206"/>
    </location>
</feature>
<gene>
    <name evidence="2" type="ORF">AAFF_G00165250</name>
</gene>
<dbReference type="Proteomes" id="UP001221898">
    <property type="component" value="Unassembled WGS sequence"/>
</dbReference>
<dbReference type="AlphaFoldDB" id="A0AAD7RMW0"/>
<reference evidence="2" key="1">
    <citation type="journal article" date="2023" name="Science">
        <title>Genome structures resolve the early diversification of teleost fishes.</title>
        <authorList>
            <person name="Parey E."/>
            <person name="Louis A."/>
            <person name="Montfort J."/>
            <person name="Bouchez O."/>
            <person name="Roques C."/>
            <person name="Iampietro C."/>
            <person name="Lluch J."/>
            <person name="Castinel A."/>
            <person name="Donnadieu C."/>
            <person name="Desvignes T."/>
            <person name="Floi Bucao C."/>
            <person name="Jouanno E."/>
            <person name="Wen M."/>
            <person name="Mejri S."/>
            <person name="Dirks R."/>
            <person name="Jansen H."/>
            <person name="Henkel C."/>
            <person name="Chen W.J."/>
            <person name="Zahm M."/>
            <person name="Cabau C."/>
            <person name="Klopp C."/>
            <person name="Thompson A.W."/>
            <person name="Robinson-Rechavi M."/>
            <person name="Braasch I."/>
            <person name="Lecointre G."/>
            <person name="Bobe J."/>
            <person name="Postlethwait J.H."/>
            <person name="Berthelot C."/>
            <person name="Roest Crollius H."/>
            <person name="Guiguen Y."/>
        </authorList>
    </citation>
    <scope>NUCLEOTIDE SEQUENCE</scope>
    <source>
        <strain evidence="2">NC1722</strain>
    </source>
</reference>
<protein>
    <submittedName>
        <fullName evidence="2">Uncharacterized protein</fullName>
    </submittedName>
</protein>